<keyword evidence="1" id="KW-0812">Transmembrane</keyword>
<feature type="transmembrane region" description="Helical" evidence="1">
    <location>
        <begin position="75"/>
        <end position="101"/>
    </location>
</feature>
<feature type="domain" description="TPM" evidence="2">
    <location>
        <begin position="97"/>
        <end position="189"/>
    </location>
</feature>
<comment type="caution">
    <text evidence="3">The sequence shown here is derived from an EMBL/GenBank/DDBJ whole genome shotgun (WGS) entry which is preliminary data.</text>
</comment>
<reference evidence="4" key="1">
    <citation type="journal article" date="2019" name="Int. J. Syst. Evol. Microbiol.">
        <title>The Global Catalogue of Microorganisms (GCM) 10K type strain sequencing project: providing services to taxonomists for standard genome sequencing and annotation.</title>
        <authorList>
            <consortium name="The Broad Institute Genomics Platform"/>
            <consortium name="The Broad Institute Genome Sequencing Center for Infectious Disease"/>
            <person name="Wu L."/>
            <person name="Ma J."/>
        </authorList>
    </citation>
    <scope>NUCLEOTIDE SEQUENCE [LARGE SCALE GENOMIC DNA]</scope>
    <source>
        <strain evidence="4">CGMCC 1.15731</strain>
    </source>
</reference>
<accession>A0ABV9H2A9</accession>
<dbReference type="EMBL" id="JBHSEL010000001">
    <property type="protein sequence ID" value="MFC4623757.1"/>
    <property type="molecule type" value="Genomic_DNA"/>
</dbReference>
<protein>
    <submittedName>
        <fullName evidence="3">TPM domain-containing protein</fullName>
    </submittedName>
</protein>
<keyword evidence="4" id="KW-1185">Reference proteome</keyword>
<name>A0ABV9H2A9_9HYPH</name>
<proteinExistence type="predicted"/>
<keyword evidence="1" id="KW-1133">Transmembrane helix</keyword>
<organism evidence="3 4">
    <name type="scientific">Daeguia caeni</name>
    <dbReference type="NCBI Taxonomy" id="439612"/>
    <lineage>
        <taxon>Bacteria</taxon>
        <taxon>Pseudomonadati</taxon>
        <taxon>Pseudomonadota</taxon>
        <taxon>Alphaproteobacteria</taxon>
        <taxon>Hyphomicrobiales</taxon>
        <taxon>Brucellaceae</taxon>
        <taxon>Daeguia</taxon>
    </lineage>
</organism>
<dbReference type="InterPro" id="IPR007621">
    <property type="entry name" value="TPM_dom"/>
</dbReference>
<sequence>MQGKKLISPQDHKRITAAIRRAEEGTSGEIYAVLARSSDDYFFAAGFIATCGILIAAVLVAFLAHWYWFDIRLPVFGLAILAAFVAAMLVLWFFPAIRIAIVPHRIRYKRAHLNAVQQFLARNVHKTVNRTGILLFVSLAEHYAEVIADAGINQHVKQEEWNTIVGTLTQHASRREVAEGFVVAIDQAGTLLARHFPAGSENLNELDDHLIEL</sequence>
<keyword evidence="1" id="KW-0472">Membrane</keyword>
<gene>
    <name evidence="3" type="ORF">ACFO1V_00670</name>
</gene>
<feature type="transmembrane region" description="Helical" evidence="1">
    <location>
        <begin position="41"/>
        <end position="69"/>
    </location>
</feature>
<evidence type="ECO:0000256" key="1">
    <source>
        <dbReference type="SAM" id="Phobius"/>
    </source>
</evidence>
<evidence type="ECO:0000313" key="4">
    <source>
        <dbReference type="Proteomes" id="UP001596042"/>
    </source>
</evidence>
<dbReference type="Gene3D" id="3.10.310.50">
    <property type="match status" value="1"/>
</dbReference>
<dbReference type="RefSeq" id="WP_374829768.1">
    <property type="nucleotide sequence ID" value="NZ_JBHEEZ010000002.1"/>
</dbReference>
<evidence type="ECO:0000259" key="2">
    <source>
        <dbReference type="Pfam" id="PF04536"/>
    </source>
</evidence>
<evidence type="ECO:0000313" key="3">
    <source>
        <dbReference type="EMBL" id="MFC4623757.1"/>
    </source>
</evidence>
<dbReference type="Proteomes" id="UP001596042">
    <property type="component" value="Unassembled WGS sequence"/>
</dbReference>
<dbReference type="Pfam" id="PF04536">
    <property type="entry name" value="TPM_phosphatase"/>
    <property type="match status" value="1"/>
</dbReference>